<keyword evidence="3" id="KW-0378">Hydrolase</keyword>
<dbReference type="EMBL" id="JAKJHZ010000005">
    <property type="protein sequence ID" value="MCF6377076.1"/>
    <property type="molecule type" value="Genomic_DNA"/>
</dbReference>
<keyword evidence="3" id="KW-0540">Nuclease</keyword>
<organism evidence="3 4">
    <name type="scientific">Nocardioides potassii</name>
    <dbReference type="NCBI Taxonomy" id="2911371"/>
    <lineage>
        <taxon>Bacteria</taxon>
        <taxon>Bacillati</taxon>
        <taxon>Actinomycetota</taxon>
        <taxon>Actinomycetes</taxon>
        <taxon>Propionibacteriales</taxon>
        <taxon>Nocardioidaceae</taxon>
        <taxon>Nocardioides</taxon>
    </lineage>
</organism>
<name>A0ABS9HAE6_9ACTN</name>
<dbReference type="GO" id="GO:0004519">
    <property type="term" value="F:endonuclease activity"/>
    <property type="evidence" value="ECO:0007669"/>
    <property type="project" value="UniProtKB-KW"/>
</dbReference>
<proteinExistence type="predicted"/>
<comment type="caution">
    <text evidence="3">The sequence shown here is derived from an EMBL/GenBank/DDBJ whole genome shotgun (WGS) entry which is preliminary data.</text>
</comment>
<evidence type="ECO:0000259" key="2">
    <source>
        <dbReference type="SMART" id="SM00507"/>
    </source>
</evidence>
<feature type="domain" description="HNH nuclease" evidence="2">
    <location>
        <begin position="362"/>
        <end position="414"/>
    </location>
</feature>
<protein>
    <submittedName>
        <fullName evidence="3">HNH endonuclease</fullName>
    </submittedName>
</protein>
<evidence type="ECO:0000313" key="4">
    <source>
        <dbReference type="Proteomes" id="UP001201161"/>
    </source>
</evidence>
<gene>
    <name evidence="3" type="ORF">L2K70_05635</name>
</gene>
<dbReference type="Proteomes" id="UP001201161">
    <property type="component" value="Unassembled WGS sequence"/>
</dbReference>
<reference evidence="3 4" key="1">
    <citation type="submission" date="2022-01" db="EMBL/GenBank/DDBJ databases">
        <title>Nocardioides sp. nov., an actinomycete isolated from mining soil.</title>
        <authorList>
            <person name="Liu L."/>
        </authorList>
    </citation>
    <scope>NUCLEOTIDE SEQUENCE [LARGE SCALE GENOMIC DNA]</scope>
    <source>
        <strain evidence="3 4">KLBMP 9356</strain>
    </source>
</reference>
<feature type="region of interest" description="Disordered" evidence="1">
    <location>
        <begin position="226"/>
        <end position="250"/>
    </location>
</feature>
<dbReference type="CDD" id="cd00085">
    <property type="entry name" value="HNHc"/>
    <property type="match status" value="1"/>
</dbReference>
<dbReference type="RefSeq" id="WP_236400216.1">
    <property type="nucleotide sequence ID" value="NZ_JAKJHZ010000005.1"/>
</dbReference>
<keyword evidence="3" id="KW-0255">Endonuclease</keyword>
<sequence>MTHPILVASCLIDEALKGVGDTNPAFMATGDKAQALRELVRLEARLAELRLRIMADAGDVAAETGARDVADWVADATRGRFEDARSDLTLGVAIDRRWGELGAAMREGRVSTAQAKVIVRSLEALPDEVPRHVLARAEAALIEHAERFAPKPLARVGRHILAVVAPDLLDEAEGRRLAALEDEGRRRTRLMLRRVGDGTTRLSARLPDAVATRLATYPAAYANPRRDAAPLGVPGATADTAASGPTADDPVARLPFPRRLGEAFCQLLETLDPTRLPVNGGDATAVIVTIPFESLLADLASADLLGAGTLPSNPHTDPCAGETITAAQARRLACSARIMPAVLGGASEVLDLGRARRLFTAPQRRAMLLRDRTCRAEGCDIPGTWAEAHHWVAWTDGGHTDVDDGVLLCPHHHHRAHDLAFIVERLSNGDVRFRRRT</sequence>
<dbReference type="SMART" id="SM00507">
    <property type="entry name" value="HNHc"/>
    <property type="match status" value="1"/>
</dbReference>
<evidence type="ECO:0000313" key="3">
    <source>
        <dbReference type="EMBL" id="MCF6377076.1"/>
    </source>
</evidence>
<keyword evidence="4" id="KW-1185">Reference proteome</keyword>
<dbReference type="InterPro" id="IPR003615">
    <property type="entry name" value="HNH_nuc"/>
</dbReference>
<dbReference type="Pfam" id="PF02720">
    <property type="entry name" value="DUF222"/>
    <property type="match status" value="1"/>
</dbReference>
<accession>A0ABS9HAE6</accession>
<evidence type="ECO:0000256" key="1">
    <source>
        <dbReference type="SAM" id="MobiDB-lite"/>
    </source>
</evidence>
<dbReference type="InterPro" id="IPR003870">
    <property type="entry name" value="DUF222"/>
</dbReference>